<dbReference type="EMBL" id="JXLG01000009">
    <property type="protein sequence ID" value="KJY60124.1"/>
    <property type="molecule type" value="Genomic_DNA"/>
</dbReference>
<keyword evidence="2" id="KW-0479">Metal-binding</keyword>
<dbReference type="AlphaFoldDB" id="A0A0F4LPB6"/>
<dbReference type="CDD" id="cd10815">
    <property type="entry name" value="GH38N_AMII_EcMngB_like"/>
    <property type="match status" value="1"/>
</dbReference>
<name>A0A0F4LPB6_9LACO</name>
<evidence type="ECO:0000256" key="3">
    <source>
        <dbReference type="ARBA" id="ARBA00022801"/>
    </source>
</evidence>
<dbReference type="SUPFAM" id="SSF88688">
    <property type="entry name" value="Families 57/38 glycoside transferase middle domain"/>
    <property type="match status" value="1"/>
</dbReference>
<dbReference type="GO" id="GO:0006013">
    <property type="term" value="P:mannose metabolic process"/>
    <property type="evidence" value="ECO:0007669"/>
    <property type="project" value="InterPro"/>
</dbReference>
<keyword evidence="7" id="KW-1185">Reference proteome</keyword>
<dbReference type="GO" id="GO:0004559">
    <property type="term" value="F:alpha-mannosidase activity"/>
    <property type="evidence" value="ECO:0007669"/>
    <property type="project" value="InterPro"/>
</dbReference>
<dbReference type="InterPro" id="IPR037094">
    <property type="entry name" value="Glyco_hydro_38_cen_sf"/>
</dbReference>
<dbReference type="PANTHER" id="PTHR46017:SF2">
    <property type="entry name" value="MANNOSYLGLYCERATE HYDROLASE"/>
    <property type="match status" value="1"/>
</dbReference>
<dbReference type="Gene3D" id="2.70.98.30">
    <property type="entry name" value="Golgi alpha-mannosidase II, domain 4"/>
    <property type="match status" value="1"/>
</dbReference>
<dbReference type="SUPFAM" id="SSF74650">
    <property type="entry name" value="Galactose mutarotase-like"/>
    <property type="match status" value="1"/>
</dbReference>
<evidence type="ECO:0000256" key="2">
    <source>
        <dbReference type="ARBA" id="ARBA00022723"/>
    </source>
</evidence>
<dbReference type="InterPro" id="IPR000602">
    <property type="entry name" value="Glyco_hydro_38_N"/>
</dbReference>
<dbReference type="Gene3D" id="1.20.1270.50">
    <property type="entry name" value="Glycoside hydrolase family 38, central domain"/>
    <property type="match status" value="1"/>
</dbReference>
<reference evidence="6 7" key="1">
    <citation type="submission" date="2015-01" db="EMBL/GenBank/DDBJ databases">
        <title>Comparative genomics of the lactic acid bacteria isolated from the honey bee gut.</title>
        <authorList>
            <person name="Ellegaard K.M."/>
            <person name="Tamarit D."/>
            <person name="Javelind E."/>
            <person name="Olofsson T."/>
            <person name="Andersson S.G."/>
            <person name="Vasquez A."/>
        </authorList>
    </citation>
    <scope>NUCLEOTIDE SEQUENCE [LARGE SCALE GENOMIC DNA]</scope>
    <source>
        <strain evidence="6 7">Hma11</strain>
    </source>
</reference>
<feature type="domain" description="Glycoside hydrolase family 38 central" evidence="5">
    <location>
        <begin position="277"/>
        <end position="355"/>
    </location>
</feature>
<dbReference type="STRING" id="303541.JF72_10630"/>
<dbReference type="RefSeq" id="WP_046307498.1">
    <property type="nucleotide sequence ID" value="NZ_KQ034000.1"/>
</dbReference>
<dbReference type="PATRIC" id="fig|303541.3.peg.1227"/>
<dbReference type="InterPro" id="IPR028995">
    <property type="entry name" value="Glyco_hydro_57/38_cen_sf"/>
</dbReference>
<dbReference type="Gene3D" id="3.20.110.10">
    <property type="entry name" value="Glycoside hydrolase 38, N terminal domain"/>
    <property type="match status" value="1"/>
</dbReference>
<evidence type="ECO:0000256" key="4">
    <source>
        <dbReference type="ARBA" id="ARBA00023295"/>
    </source>
</evidence>
<evidence type="ECO:0000313" key="6">
    <source>
        <dbReference type="EMBL" id="KJY60124.1"/>
    </source>
</evidence>
<dbReference type="GO" id="GO:0046872">
    <property type="term" value="F:metal ion binding"/>
    <property type="evidence" value="ECO:0007669"/>
    <property type="project" value="UniProtKB-KW"/>
</dbReference>
<dbReference type="PANTHER" id="PTHR46017">
    <property type="entry name" value="ALPHA-MANNOSIDASE 2C1"/>
    <property type="match status" value="1"/>
</dbReference>
<dbReference type="SMART" id="SM00872">
    <property type="entry name" value="Alpha-mann_mid"/>
    <property type="match status" value="1"/>
</dbReference>
<dbReference type="Pfam" id="PF01074">
    <property type="entry name" value="Glyco_hydro_38N"/>
    <property type="match status" value="1"/>
</dbReference>
<dbReference type="HOGENOM" id="CLU_003442_2_1_9"/>
<dbReference type="InterPro" id="IPR027291">
    <property type="entry name" value="Glyco_hydro_38_N_sf"/>
</dbReference>
<keyword evidence="4" id="KW-0326">Glycosidase</keyword>
<dbReference type="GO" id="GO:0009313">
    <property type="term" value="P:oligosaccharide catabolic process"/>
    <property type="evidence" value="ECO:0007669"/>
    <property type="project" value="TreeGrafter"/>
</dbReference>
<dbReference type="InterPro" id="IPR015341">
    <property type="entry name" value="Glyco_hydro_38_cen"/>
</dbReference>
<accession>A0A0F4LPB6</accession>
<dbReference type="InterPro" id="IPR011013">
    <property type="entry name" value="Gal_mutarotase_sf_dom"/>
</dbReference>
<gene>
    <name evidence="6" type="ORF">JF72_10630</name>
</gene>
<comment type="caution">
    <text evidence="6">The sequence shown here is derived from an EMBL/GenBank/DDBJ whole genome shotgun (WGS) entry which is preliminary data.</text>
</comment>
<organism evidence="6 7">
    <name type="scientific">Lactobacillus apis</name>
    <dbReference type="NCBI Taxonomy" id="303541"/>
    <lineage>
        <taxon>Bacteria</taxon>
        <taxon>Bacillati</taxon>
        <taxon>Bacillota</taxon>
        <taxon>Bacilli</taxon>
        <taxon>Lactobacillales</taxon>
        <taxon>Lactobacillaceae</taxon>
        <taxon>Lactobacillus</taxon>
    </lineage>
</organism>
<comment type="similarity">
    <text evidence="1">Belongs to the glycosyl hydrolase 38 family.</text>
</comment>
<protein>
    <submittedName>
        <fullName evidence="6">Putative alpha-mannosidase</fullName>
    </submittedName>
</protein>
<evidence type="ECO:0000259" key="5">
    <source>
        <dbReference type="SMART" id="SM00872"/>
    </source>
</evidence>
<dbReference type="InterPro" id="IPR011330">
    <property type="entry name" value="Glyco_hydro/deAcase_b/a-brl"/>
</dbReference>
<evidence type="ECO:0000256" key="1">
    <source>
        <dbReference type="ARBA" id="ARBA00009792"/>
    </source>
</evidence>
<dbReference type="GO" id="GO:0030246">
    <property type="term" value="F:carbohydrate binding"/>
    <property type="evidence" value="ECO:0007669"/>
    <property type="project" value="InterPro"/>
</dbReference>
<dbReference type="SUPFAM" id="SSF88713">
    <property type="entry name" value="Glycoside hydrolase/deacetylase"/>
    <property type="match status" value="1"/>
</dbReference>
<sequence>MVKAYFVNHTHWDREWYFTTQDAQVLSDQLFTQVLDELEDHPEANFTLDGQMSIVDEYVEIHPEAKDRIHRLVNRKQLLIGPWYTQTDAMVPSAESLLRNLIIGIIDARENYGEPMMLGYLPDTFGFNANLPMILNQVGIHDFLSWRGTNFKRQTNSVYFKWKAIGGKAVFAANFPLGYYTGQIDLESKRNLQDFVKNRLDKGIEFEALNGNNDEVLVPSGIDQMNIIHDVSKTIEKVNELSQNDVEISTYPQFMNKLRSKKLPEYQGELRYPTYSRVHRTITSVRSRNKRSNFELEQAITRRLEPLMVIAKYADIPISNGIVVKLWKLLFELQPHDTLGGSVTDNVAVDMEHRIKQANEIADGVENYIKKRIAQRLNLSDHDVIVFNTDPYEFNGRKTVEVVSQSGQVKFPAENKAVIVGKEEVKSRPHIMQLTPNGYEFKDEPGYFKLKVSLEVKMAGLGYQVLHFEDGDQAVDEFQSISGKSIGNHRVQLAFEDGAFYLSTKYKTFNDVISIYDQANDGDTYDFSPLRGDEEKQLDWNGTIKKEVADGIERLILTGTWQLPFDLEDRVDNEAPKTVDVSYQLILTIAVTSDVISAKLTIDNQALSHRLRLRLKTGITTKAAHAQIQGGFRQTENEAIDDNWNDEFVEKPVNIYIFDRAVGLHDKQDGLYFFGTGQKEYEKVDDSLYITLMATTGQLGKSDLLWRPGRASGDTTSVGHIMMPTPLAQETGINEFSFGLYAPSNAELAENKLTKVISDWYAPSVSYQMQKYNLFVNRLDNKLWDIEFSPKLTKIEQTESWLNIKQNVEVSALYPAYTIKNNLVLRLSNPTAEVVDVSYLKDAGFTVVNGLEEIIEQDYQIAPYDMLTLIKQI</sequence>
<evidence type="ECO:0000313" key="7">
    <source>
        <dbReference type="Proteomes" id="UP000033682"/>
    </source>
</evidence>
<keyword evidence="3" id="KW-0378">Hydrolase</keyword>
<proteinExistence type="inferred from homology"/>
<dbReference type="Proteomes" id="UP000033682">
    <property type="component" value="Unassembled WGS sequence"/>
</dbReference>